<dbReference type="CDD" id="cd00570">
    <property type="entry name" value="GST_N_family"/>
    <property type="match status" value="1"/>
</dbReference>
<organism evidence="2 3">
    <name type="scientific">Psychromonas arctica</name>
    <dbReference type="NCBI Taxonomy" id="168275"/>
    <lineage>
        <taxon>Bacteria</taxon>
        <taxon>Pseudomonadati</taxon>
        <taxon>Pseudomonadota</taxon>
        <taxon>Gammaproteobacteria</taxon>
        <taxon>Alteromonadales</taxon>
        <taxon>Psychromonadaceae</taxon>
        <taxon>Psychromonas</taxon>
    </lineage>
</organism>
<dbReference type="InterPro" id="IPR036249">
    <property type="entry name" value="Thioredoxin-like_sf"/>
</dbReference>
<protein>
    <submittedName>
        <fullName evidence="2">Glutathione S-transferase family protein</fullName>
    </submittedName>
</protein>
<dbReference type="SUPFAM" id="SSF52833">
    <property type="entry name" value="Thioredoxin-like"/>
    <property type="match status" value="1"/>
</dbReference>
<dbReference type="InterPro" id="IPR004045">
    <property type="entry name" value="Glutathione_S-Trfase_N"/>
</dbReference>
<evidence type="ECO:0000313" key="2">
    <source>
        <dbReference type="EMBL" id="MEL0660031.1"/>
    </source>
</evidence>
<evidence type="ECO:0000313" key="3">
    <source>
        <dbReference type="Proteomes" id="UP001366060"/>
    </source>
</evidence>
<dbReference type="Gene3D" id="1.20.1050.10">
    <property type="match status" value="1"/>
</dbReference>
<reference evidence="2 3" key="1">
    <citation type="submission" date="2024-02" db="EMBL/GenBank/DDBJ databases">
        <title>Bacteria isolated from the canopy kelp, Nereocystis luetkeana.</title>
        <authorList>
            <person name="Pfister C.A."/>
            <person name="Younker I.T."/>
            <person name="Light S.H."/>
        </authorList>
    </citation>
    <scope>NUCLEOTIDE SEQUENCE [LARGE SCALE GENOMIC DNA]</scope>
    <source>
        <strain evidence="2 3">TI.2.07</strain>
    </source>
</reference>
<keyword evidence="3" id="KW-1185">Reference proteome</keyword>
<gene>
    <name evidence="2" type="ORF">V6255_12895</name>
</gene>
<dbReference type="Proteomes" id="UP001366060">
    <property type="component" value="Unassembled WGS sequence"/>
</dbReference>
<comment type="caution">
    <text evidence="2">The sequence shown here is derived from an EMBL/GenBank/DDBJ whole genome shotgun (WGS) entry which is preliminary data.</text>
</comment>
<evidence type="ECO:0000259" key="1">
    <source>
        <dbReference type="PROSITE" id="PS50404"/>
    </source>
</evidence>
<name>A0ABU9HDT0_9GAMM</name>
<accession>A0ABU9HDT0</accession>
<dbReference type="RefSeq" id="WP_160062135.1">
    <property type="nucleotide sequence ID" value="NZ_JBAKBA010000031.1"/>
</dbReference>
<sequence length="186" mass="20915">MELYGSYTSPFVRHCRIALLQTKLDCDFIEIDATQSAELSPTKKVPLLIDCELKLTDSTSILTHIYELAGEGFLTDVEEVELYHMTNTVLDACVNLVMLGKFDGITPEKSVYLTRQQKRIESGLAAINDKSFSDALPLTDAETRLAIFLDWALFRNLISLESYPELQKVLDLANTDPMFSETAPKE</sequence>
<dbReference type="PROSITE" id="PS50404">
    <property type="entry name" value="GST_NTER"/>
    <property type="match status" value="1"/>
</dbReference>
<dbReference type="Gene3D" id="3.40.30.10">
    <property type="entry name" value="Glutaredoxin"/>
    <property type="match status" value="1"/>
</dbReference>
<proteinExistence type="predicted"/>
<dbReference type="Pfam" id="PF13417">
    <property type="entry name" value="GST_N_3"/>
    <property type="match status" value="1"/>
</dbReference>
<dbReference type="EMBL" id="JBAKBA010000031">
    <property type="protein sequence ID" value="MEL0660031.1"/>
    <property type="molecule type" value="Genomic_DNA"/>
</dbReference>
<feature type="domain" description="GST N-terminal" evidence="1">
    <location>
        <begin position="1"/>
        <end position="73"/>
    </location>
</feature>